<dbReference type="InterPro" id="IPR010982">
    <property type="entry name" value="Lambda_DNA-bd_dom_sf"/>
</dbReference>
<feature type="domain" description="HTH cro/C1-type" evidence="2">
    <location>
        <begin position="11"/>
        <end position="65"/>
    </location>
</feature>
<dbReference type="RefSeq" id="WP_117327077.1">
    <property type="nucleotide sequence ID" value="NZ_QVTE01000034.1"/>
</dbReference>
<name>A0A372LNI1_9BACI</name>
<proteinExistence type="predicted"/>
<reference evidence="3 4" key="1">
    <citation type="submission" date="2018-08" db="EMBL/GenBank/DDBJ databases">
        <title>Bacillus chawlae sp. nov., Bacillus glennii sp. nov., and Bacillus saganii sp. nov. Isolated from the Vehicle Assembly Building at Kennedy Space Center where the Viking Spacecraft were Assembled.</title>
        <authorList>
            <person name="Seuylemezian A."/>
            <person name="Vaishampayan P."/>
        </authorList>
    </citation>
    <scope>NUCLEOTIDE SEQUENCE [LARGE SCALE GENOMIC DNA]</scope>
    <source>
        <strain evidence="3 4">V47-23a</strain>
    </source>
</reference>
<sequence>MDIKLMVGQNVKRTREHNDMSQTKLANILSVTRASVGNMENGRQNISLEILHKLSIAFNVPITCFFDGCENSSENHSQIS</sequence>
<accession>A0A372LNI1</accession>
<dbReference type="InterPro" id="IPR001387">
    <property type="entry name" value="Cro/C1-type_HTH"/>
</dbReference>
<dbReference type="CDD" id="cd00093">
    <property type="entry name" value="HTH_XRE"/>
    <property type="match status" value="1"/>
</dbReference>
<evidence type="ECO:0000259" key="2">
    <source>
        <dbReference type="PROSITE" id="PS50943"/>
    </source>
</evidence>
<evidence type="ECO:0000256" key="1">
    <source>
        <dbReference type="ARBA" id="ARBA00023125"/>
    </source>
</evidence>
<dbReference type="OrthoDB" id="9808239at2"/>
<dbReference type="AlphaFoldDB" id="A0A372LNI1"/>
<organism evidence="3 4">
    <name type="scientific">Peribacillus saganii</name>
    <dbReference type="NCBI Taxonomy" id="2303992"/>
    <lineage>
        <taxon>Bacteria</taxon>
        <taxon>Bacillati</taxon>
        <taxon>Bacillota</taxon>
        <taxon>Bacilli</taxon>
        <taxon>Bacillales</taxon>
        <taxon>Bacillaceae</taxon>
        <taxon>Peribacillus</taxon>
    </lineage>
</organism>
<keyword evidence="1" id="KW-0238">DNA-binding</keyword>
<dbReference type="Pfam" id="PF01381">
    <property type="entry name" value="HTH_3"/>
    <property type="match status" value="1"/>
</dbReference>
<dbReference type="PROSITE" id="PS50943">
    <property type="entry name" value="HTH_CROC1"/>
    <property type="match status" value="1"/>
</dbReference>
<evidence type="ECO:0000313" key="4">
    <source>
        <dbReference type="Proteomes" id="UP000264541"/>
    </source>
</evidence>
<dbReference type="Proteomes" id="UP000264541">
    <property type="component" value="Unassembled WGS sequence"/>
</dbReference>
<dbReference type="EMBL" id="QVTE01000034">
    <property type="protein sequence ID" value="RFU68328.1"/>
    <property type="molecule type" value="Genomic_DNA"/>
</dbReference>
<dbReference type="SMART" id="SM00530">
    <property type="entry name" value="HTH_XRE"/>
    <property type="match status" value="1"/>
</dbReference>
<evidence type="ECO:0000313" key="3">
    <source>
        <dbReference type="EMBL" id="RFU68328.1"/>
    </source>
</evidence>
<protein>
    <submittedName>
        <fullName evidence="3">XRE family transcriptional regulator</fullName>
    </submittedName>
</protein>
<dbReference type="PANTHER" id="PTHR46558:SF11">
    <property type="entry name" value="HTH-TYPE TRANSCRIPTIONAL REGULATOR XRE"/>
    <property type="match status" value="1"/>
</dbReference>
<dbReference type="GO" id="GO:0003677">
    <property type="term" value="F:DNA binding"/>
    <property type="evidence" value="ECO:0007669"/>
    <property type="project" value="UniProtKB-KW"/>
</dbReference>
<gene>
    <name evidence="3" type="ORF">D0469_12515</name>
</gene>
<dbReference type="Gene3D" id="1.10.260.40">
    <property type="entry name" value="lambda repressor-like DNA-binding domains"/>
    <property type="match status" value="1"/>
</dbReference>
<dbReference type="SUPFAM" id="SSF47413">
    <property type="entry name" value="lambda repressor-like DNA-binding domains"/>
    <property type="match status" value="1"/>
</dbReference>
<comment type="caution">
    <text evidence="3">The sequence shown here is derived from an EMBL/GenBank/DDBJ whole genome shotgun (WGS) entry which is preliminary data.</text>
</comment>
<dbReference type="PANTHER" id="PTHR46558">
    <property type="entry name" value="TRACRIPTIONAL REGULATORY PROTEIN-RELATED-RELATED"/>
    <property type="match status" value="1"/>
</dbReference>
<keyword evidence="4" id="KW-1185">Reference proteome</keyword>